<protein>
    <submittedName>
        <fullName evidence="2">Uncharacterized protein</fullName>
    </submittedName>
</protein>
<evidence type="ECO:0000256" key="1">
    <source>
        <dbReference type="SAM" id="MobiDB-lite"/>
    </source>
</evidence>
<proteinExistence type="predicted"/>
<gene>
    <name evidence="2" type="ORF">PUN28_014067</name>
</gene>
<dbReference type="AlphaFoldDB" id="A0AAW2F9K5"/>
<feature type="compositionally biased region" description="Basic residues" evidence="1">
    <location>
        <begin position="151"/>
        <end position="160"/>
    </location>
</feature>
<organism evidence="2 3">
    <name type="scientific">Cardiocondyla obscurior</name>
    <dbReference type="NCBI Taxonomy" id="286306"/>
    <lineage>
        <taxon>Eukaryota</taxon>
        <taxon>Metazoa</taxon>
        <taxon>Ecdysozoa</taxon>
        <taxon>Arthropoda</taxon>
        <taxon>Hexapoda</taxon>
        <taxon>Insecta</taxon>
        <taxon>Pterygota</taxon>
        <taxon>Neoptera</taxon>
        <taxon>Endopterygota</taxon>
        <taxon>Hymenoptera</taxon>
        <taxon>Apocrita</taxon>
        <taxon>Aculeata</taxon>
        <taxon>Formicoidea</taxon>
        <taxon>Formicidae</taxon>
        <taxon>Myrmicinae</taxon>
        <taxon>Cardiocondyla</taxon>
    </lineage>
</organism>
<dbReference type="Proteomes" id="UP001430953">
    <property type="component" value="Unassembled WGS sequence"/>
</dbReference>
<evidence type="ECO:0000313" key="3">
    <source>
        <dbReference type="Proteomes" id="UP001430953"/>
    </source>
</evidence>
<feature type="compositionally biased region" description="Basic and acidic residues" evidence="1">
    <location>
        <begin position="94"/>
        <end position="103"/>
    </location>
</feature>
<name>A0AAW2F9K5_9HYME</name>
<accession>A0AAW2F9K5</accession>
<evidence type="ECO:0000313" key="2">
    <source>
        <dbReference type="EMBL" id="KAL0110865.1"/>
    </source>
</evidence>
<feature type="compositionally biased region" description="Basic and acidic residues" evidence="1">
    <location>
        <begin position="76"/>
        <end position="87"/>
    </location>
</feature>
<comment type="caution">
    <text evidence="2">The sequence shown here is derived from an EMBL/GenBank/DDBJ whole genome shotgun (WGS) entry which is preliminary data.</text>
</comment>
<keyword evidence="3" id="KW-1185">Reference proteome</keyword>
<reference evidence="2 3" key="1">
    <citation type="submission" date="2023-03" db="EMBL/GenBank/DDBJ databases">
        <title>High recombination rates correlate with genetic variation in Cardiocondyla obscurior ants.</title>
        <authorList>
            <person name="Errbii M."/>
        </authorList>
    </citation>
    <scope>NUCLEOTIDE SEQUENCE [LARGE SCALE GENOMIC DNA]</scope>
    <source>
        <strain evidence="2">Alpha-2009</strain>
        <tissue evidence="2">Whole body</tissue>
    </source>
</reference>
<feature type="region of interest" description="Disordered" evidence="1">
    <location>
        <begin position="126"/>
        <end position="166"/>
    </location>
</feature>
<feature type="region of interest" description="Disordered" evidence="1">
    <location>
        <begin position="1"/>
        <end position="113"/>
    </location>
</feature>
<feature type="compositionally biased region" description="Basic and acidic residues" evidence="1">
    <location>
        <begin position="46"/>
        <end position="58"/>
    </location>
</feature>
<sequence>MVGKPGSFFRDSSQSKTIRRTLPRSLGPDHFRKAVHIRAQSLTRKVGRDDHSRFSRRERAARHHRPSLSPSSVLRTDPHVCRSDSRPPRRRMRECRQGNDRSRQQRHSTCTFHQGRVREVAKGRARTLHNARSLRSSSPARWLPPREGRFPKGRPAKGRRPRDVSFFPSRLRRRGRRARTCIDHGGGIGVESSSTGPPTYLLSSATAALALFSLRAHESGAFSRIHDCPAYCRVTANRVVERRRSPRRAGSTPPPVTVTHGPATRATYVAFSPPRSRVEKQRANVYGRRERSSLLQQRWSSKKVGVLNDERNV</sequence>
<dbReference type="EMBL" id="JADYXP020000014">
    <property type="protein sequence ID" value="KAL0110865.1"/>
    <property type="molecule type" value="Genomic_DNA"/>
</dbReference>